<dbReference type="GO" id="GO:0016787">
    <property type="term" value="F:hydrolase activity"/>
    <property type="evidence" value="ECO:0007669"/>
    <property type="project" value="UniProtKB-KW"/>
</dbReference>
<protein>
    <recommendedName>
        <fullName evidence="5">ATP-dependent DNA helicase RecQ</fullName>
    </recommendedName>
    <alternativeName>
        <fullName evidence="6">DNA 3'-5' helicase RecQ</fullName>
    </alternativeName>
</protein>
<keyword evidence="4" id="KW-0067">ATP-binding</keyword>
<evidence type="ECO:0000259" key="7">
    <source>
        <dbReference type="PROSITE" id="PS51192"/>
    </source>
</evidence>
<dbReference type="InterPro" id="IPR027417">
    <property type="entry name" value="P-loop_NTPase"/>
</dbReference>
<evidence type="ECO:0000259" key="8">
    <source>
        <dbReference type="PROSITE" id="PS51194"/>
    </source>
</evidence>
<keyword evidence="3 9" id="KW-0347">Helicase</keyword>
<dbReference type="Gene3D" id="1.10.10.10">
    <property type="entry name" value="Winged helix-like DNA-binding domain superfamily/Winged helix DNA-binding domain"/>
    <property type="match status" value="1"/>
</dbReference>
<dbReference type="NCBIfam" id="TIGR00614">
    <property type="entry name" value="recQ_fam"/>
    <property type="match status" value="1"/>
</dbReference>
<dbReference type="PANTHER" id="PTHR13710:SF84">
    <property type="entry name" value="ATP-DEPENDENT DNA HELICASE RECS-RELATED"/>
    <property type="match status" value="1"/>
</dbReference>
<dbReference type="Pfam" id="PF00271">
    <property type="entry name" value="Helicase_C"/>
    <property type="match status" value="1"/>
</dbReference>
<keyword evidence="1" id="KW-0547">Nucleotide-binding</keyword>
<dbReference type="SMART" id="SM00487">
    <property type="entry name" value="DEXDc"/>
    <property type="match status" value="1"/>
</dbReference>
<dbReference type="RefSeq" id="WP_385942779.1">
    <property type="nucleotide sequence ID" value="NZ_JBHSOZ010000010.1"/>
</dbReference>
<keyword evidence="10" id="KW-1185">Reference proteome</keyword>
<dbReference type="PROSITE" id="PS51192">
    <property type="entry name" value="HELICASE_ATP_BIND_1"/>
    <property type="match status" value="1"/>
</dbReference>
<evidence type="ECO:0000256" key="3">
    <source>
        <dbReference type="ARBA" id="ARBA00022806"/>
    </source>
</evidence>
<reference evidence="10" key="1">
    <citation type="journal article" date="2019" name="Int. J. Syst. Evol. Microbiol.">
        <title>The Global Catalogue of Microorganisms (GCM) 10K type strain sequencing project: providing services to taxonomists for standard genome sequencing and annotation.</title>
        <authorList>
            <consortium name="The Broad Institute Genomics Platform"/>
            <consortium name="The Broad Institute Genome Sequencing Center for Infectious Disease"/>
            <person name="Wu L."/>
            <person name="Ma J."/>
        </authorList>
    </citation>
    <scope>NUCLEOTIDE SEQUENCE [LARGE SCALE GENOMIC DNA]</scope>
    <source>
        <strain evidence="10">CECT 7184</strain>
    </source>
</reference>
<dbReference type="CDD" id="cd17920">
    <property type="entry name" value="DEXHc_RecQ"/>
    <property type="match status" value="1"/>
</dbReference>
<evidence type="ECO:0000256" key="4">
    <source>
        <dbReference type="ARBA" id="ARBA00022840"/>
    </source>
</evidence>
<dbReference type="InterPro" id="IPR032284">
    <property type="entry name" value="RecQ_Zn-bd"/>
</dbReference>
<dbReference type="SUPFAM" id="SSF52540">
    <property type="entry name" value="P-loop containing nucleoside triphosphate hydrolases"/>
    <property type="match status" value="1"/>
</dbReference>
<keyword evidence="2 9" id="KW-0378">Hydrolase</keyword>
<dbReference type="EMBL" id="JBHSOZ010000010">
    <property type="protein sequence ID" value="MFC5714180.1"/>
    <property type="molecule type" value="Genomic_DNA"/>
</dbReference>
<dbReference type="InterPro" id="IPR036388">
    <property type="entry name" value="WH-like_DNA-bd_sf"/>
</dbReference>
<dbReference type="PROSITE" id="PS51194">
    <property type="entry name" value="HELICASE_CTER"/>
    <property type="match status" value="1"/>
</dbReference>
<dbReference type="Gene3D" id="3.40.50.300">
    <property type="entry name" value="P-loop containing nucleotide triphosphate hydrolases"/>
    <property type="match status" value="2"/>
</dbReference>
<dbReference type="SMART" id="SM00490">
    <property type="entry name" value="HELICc"/>
    <property type="match status" value="1"/>
</dbReference>
<evidence type="ECO:0000256" key="6">
    <source>
        <dbReference type="ARBA" id="ARBA00044550"/>
    </source>
</evidence>
<evidence type="ECO:0000256" key="5">
    <source>
        <dbReference type="ARBA" id="ARBA00044535"/>
    </source>
</evidence>
<dbReference type="Pfam" id="PF00270">
    <property type="entry name" value="DEAD"/>
    <property type="match status" value="1"/>
</dbReference>
<feature type="domain" description="Helicase C-terminal" evidence="8">
    <location>
        <begin position="220"/>
        <end position="364"/>
    </location>
</feature>
<dbReference type="InterPro" id="IPR014001">
    <property type="entry name" value="Helicase_ATP-bd"/>
</dbReference>
<gene>
    <name evidence="9" type="ORF">ACFPU1_15630</name>
</gene>
<dbReference type="InterPro" id="IPR001650">
    <property type="entry name" value="Helicase_C-like"/>
</dbReference>
<name>A0ABW0YNV1_9BACI</name>
<evidence type="ECO:0000256" key="2">
    <source>
        <dbReference type="ARBA" id="ARBA00022801"/>
    </source>
</evidence>
<comment type="caution">
    <text evidence="9">The sequence shown here is derived from an EMBL/GenBank/DDBJ whole genome shotgun (WGS) entry which is preliminary data.</text>
</comment>
<dbReference type="Pfam" id="PF16124">
    <property type="entry name" value="RecQ_Zn_bind"/>
    <property type="match status" value="1"/>
</dbReference>
<dbReference type="Proteomes" id="UP001596142">
    <property type="component" value="Unassembled WGS sequence"/>
</dbReference>
<dbReference type="PANTHER" id="PTHR13710">
    <property type="entry name" value="DNA HELICASE RECQ FAMILY MEMBER"/>
    <property type="match status" value="1"/>
</dbReference>
<dbReference type="GO" id="GO:0003678">
    <property type="term" value="F:DNA helicase activity"/>
    <property type="evidence" value="ECO:0007669"/>
    <property type="project" value="UniProtKB-EC"/>
</dbReference>
<dbReference type="InterPro" id="IPR004589">
    <property type="entry name" value="DNA_helicase_ATP-dep_RecQ"/>
</dbReference>
<organism evidence="9 10">
    <name type="scientific">Thalassorhabdus alkalitolerans</name>
    <dbReference type="NCBI Taxonomy" id="2282697"/>
    <lineage>
        <taxon>Bacteria</taxon>
        <taxon>Bacillati</taxon>
        <taxon>Bacillota</taxon>
        <taxon>Bacilli</taxon>
        <taxon>Bacillales</taxon>
        <taxon>Bacillaceae</taxon>
        <taxon>Thalassorhabdus</taxon>
    </lineage>
</organism>
<sequence>MGLELEDALKKWFGYEEFRQGQRQIVQNIFEGNDVFAMLPTGSGKSLCYQLPALLKEGTAVIVSPLLALMDNQVQELKQQGIKSVTAINSFLSHEEKKEKIRELPFHKIVYLSPETLTQEWVLSRLENMNISLFAVDEAHCISQWGHEFRTHYLRLGEVRKRIGNPPCLALTATATPKVQKDIVTQLQLEKAVHFIHPIDRPNIALFVKKHTGEHDKEKNLIEWIENLPGPGMVYISSRKKAEKLAQLIREKTSKTTASYHGGLSNEDRLLIQQQFLSSSLDVICCTSAFGMGINKPDIGFVIHYQYPTNLESFIQEIGRAGRDGRQSVSLLLVSPEDGDIPALLIENEFPPKEEYLAVLDDIVNNHSCKQITEEELMHQYGMEETHARFLHFYLRFFQIIDAASILTTHNVTEIGRILENQIVKRKRVKYSQLRQMETWIHEKGCRREGLLKVFNETMNPERPAICCDECGHEPPGSETTEQKVKTIFQWNARLRHILHQ</sequence>
<feature type="domain" description="Helicase ATP-binding" evidence="7">
    <location>
        <begin position="26"/>
        <end position="193"/>
    </location>
</feature>
<proteinExistence type="predicted"/>
<evidence type="ECO:0000256" key="1">
    <source>
        <dbReference type="ARBA" id="ARBA00022741"/>
    </source>
</evidence>
<dbReference type="InterPro" id="IPR011545">
    <property type="entry name" value="DEAD/DEAH_box_helicase_dom"/>
</dbReference>
<accession>A0ABW0YNV1</accession>
<evidence type="ECO:0000313" key="9">
    <source>
        <dbReference type="EMBL" id="MFC5714180.1"/>
    </source>
</evidence>
<evidence type="ECO:0000313" key="10">
    <source>
        <dbReference type="Proteomes" id="UP001596142"/>
    </source>
</evidence>